<accession>A0ABD7NTJ0</accession>
<sequence>MKSDQHNTILIVGASRGLGHAMAATFLQHGLEVTGTVRDLSSHTPLHDLAKTHPLRLRLATLDIRDEAQLAALQATLPPASLDMLFVNAGTTNRDPSQTIGDVSTEEFYQVMLTNALAPMRVIERLQQAVKPQGVLGVMSSGQGSLTNNLTGQRELYRGSKAALNMFMRSFAARPSSASHPLVVMAPGWIRTELGGADAPLTIEETIPRLVNVLLDKRLRPDWSISITRAVPCPGDPCRNNHHMAARKFTPPGAACYRPYSAALSLYSRFIVQKM</sequence>
<dbReference type="Proteomes" id="UP000259497">
    <property type="component" value="Unassembled WGS sequence"/>
</dbReference>
<dbReference type="InterPro" id="IPR036291">
    <property type="entry name" value="NAD(P)-bd_dom_sf"/>
</dbReference>
<gene>
    <name evidence="1" type="primary">csgA</name>
    <name evidence="1" type="ORF">SAMEA3649733_03334</name>
</gene>
<reference evidence="1 2" key="1">
    <citation type="submission" date="2018-08" db="EMBL/GenBank/DDBJ databases">
        <authorList>
            <consortium name="Pathogen Informatics"/>
        </authorList>
    </citation>
    <scope>NUCLEOTIDE SEQUENCE [LARGE SCALE GENOMIC DNA]</scope>
    <source>
        <strain evidence="1 2">EuSCAPE_GR114</strain>
    </source>
</reference>
<evidence type="ECO:0000313" key="2">
    <source>
        <dbReference type="Proteomes" id="UP000259497"/>
    </source>
</evidence>
<dbReference type="AlphaFoldDB" id="A0ABD7NTJ0"/>
<dbReference type="SUPFAM" id="SSF51735">
    <property type="entry name" value="NAD(P)-binding Rossmann-fold domains"/>
    <property type="match status" value="1"/>
</dbReference>
<dbReference type="Gene3D" id="3.40.50.720">
    <property type="entry name" value="NAD(P)-binding Rossmann-like Domain"/>
    <property type="match status" value="1"/>
</dbReference>
<dbReference type="InterPro" id="IPR002347">
    <property type="entry name" value="SDR_fam"/>
</dbReference>
<dbReference type="PRINTS" id="PR00081">
    <property type="entry name" value="GDHRDH"/>
</dbReference>
<dbReference type="PANTHER" id="PTHR45458:SF1">
    <property type="entry name" value="SHORT CHAIN DEHYDROGENASE"/>
    <property type="match status" value="1"/>
</dbReference>
<name>A0ABD7NTJ0_KLEPN</name>
<protein>
    <submittedName>
        <fullName evidence="1">Short-chain dehydrogenase/reductase SDR</fullName>
    </submittedName>
</protein>
<evidence type="ECO:0000313" key="1">
    <source>
        <dbReference type="EMBL" id="SVS27171.1"/>
    </source>
</evidence>
<comment type="caution">
    <text evidence="1">The sequence shown here is derived from an EMBL/GenBank/DDBJ whole genome shotgun (WGS) entry which is preliminary data.</text>
</comment>
<dbReference type="PANTHER" id="PTHR45458">
    <property type="entry name" value="SHORT-CHAIN DEHYDROGENASE/REDUCTASE SDR"/>
    <property type="match status" value="1"/>
</dbReference>
<dbReference type="Pfam" id="PF00106">
    <property type="entry name" value="adh_short"/>
    <property type="match status" value="1"/>
</dbReference>
<proteinExistence type="predicted"/>
<dbReference type="InterPro" id="IPR052184">
    <property type="entry name" value="SDR_enzymes"/>
</dbReference>
<dbReference type="EMBL" id="UIXM01000010">
    <property type="protein sequence ID" value="SVS27171.1"/>
    <property type="molecule type" value="Genomic_DNA"/>
</dbReference>
<organism evidence="1 2">
    <name type="scientific">Klebsiella pneumoniae</name>
    <dbReference type="NCBI Taxonomy" id="573"/>
    <lineage>
        <taxon>Bacteria</taxon>
        <taxon>Pseudomonadati</taxon>
        <taxon>Pseudomonadota</taxon>
        <taxon>Gammaproteobacteria</taxon>
        <taxon>Enterobacterales</taxon>
        <taxon>Enterobacteriaceae</taxon>
        <taxon>Klebsiella/Raoultella group</taxon>
        <taxon>Klebsiella</taxon>
        <taxon>Klebsiella pneumoniae complex</taxon>
    </lineage>
</organism>